<dbReference type="GO" id="GO:0006516">
    <property type="term" value="P:glycoprotein catabolic process"/>
    <property type="evidence" value="ECO:0007669"/>
    <property type="project" value="TreeGrafter"/>
</dbReference>
<feature type="domain" description="Glycoside hydrolase family 2 immunoglobulin-like beta-sandwich" evidence="13">
    <location>
        <begin position="190"/>
        <end position="295"/>
    </location>
</feature>
<evidence type="ECO:0000256" key="10">
    <source>
        <dbReference type="ARBA" id="ARBA00038429"/>
    </source>
</evidence>
<dbReference type="Pfam" id="PF00703">
    <property type="entry name" value="Glyco_hydro_2"/>
    <property type="match status" value="1"/>
</dbReference>
<evidence type="ECO:0000259" key="13">
    <source>
        <dbReference type="Pfam" id="PF00703"/>
    </source>
</evidence>
<comment type="caution">
    <text evidence="17">The sequence shown here is derived from an EMBL/GenBank/DDBJ whole genome shotgun (WGS) entry which is preliminary data.</text>
</comment>
<dbReference type="InterPro" id="IPR036156">
    <property type="entry name" value="Beta-gal/glucu_dom_sf"/>
</dbReference>
<dbReference type="InterPro" id="IPR041625">
    <property type="entry name" value="Beta-mannosidase_Ig"/>
</dbReference>
<dbReference type="InterPro" id="IPR041447">
    <property type="entry name" value="Mannosidase_ig"/>
</dbReference>
<dbReference type="InterPro" id="IPR006102">
    <property type="entry name" value="Ig-like_GH2"/>
</dbReference>
<dbReference type="Gene3D" id="2.60.40.10">
    <property type="entry name" value="Immunoglobulins"/>
    <property type="match status" value="2"/>
</dbReference>
<evidence type="ECO:0000256" key="4">
    <source>
        <dbReference type="ARBA" id="ARBA00011738"/>
    </source>
</evidence>
<evidence type="ECO:0000256" key="2">
    <source>
        <dbReference type="ARBA" id="ARBA00004613"/>
    </source>
</evidence>
<gene>
    <name evidence="17" type="ORF">FYJ75_04665</name>
</gene>
<evidence type="ECO:0000259" key="14">
    <source>
        <dbReference type="Pfam" id="PF17753"/>
    </source>
</evidence>
<dbReference type="EC" id="3.2.1.25" evidence="5"/>
<keyword evidence="9" id="KW-0326">Glycosidase</keyword>
<protein>
    <recommendedName>
        <fullName evidence="11">Beta-mannosidase B</fullName>
        <ecNumber evidence="5">3.2.1.25</ecNumber>
    </recommendedName>
    <alternativeName>
        <fullName evidence="12">Mannanase B</fullName>
    </alternativeName>
</protein>
<dbReference type="Pfam" id="PF17786">
    <property type="entry name" value="Mannosidase_ig"/>
    <property type="match status" value="1"/>
</dbReference>
<dbReference type="AlphaFoldDB" id="A0A6L5YPW0"/>
<dbReference type="GO" id="GO:0005576">
    <property type="term" value="C:extracellular region"/>
    <property type="evidence" value="ECO:0007669"/>
    <property type="project" value="UniProtKB-SubCell"/>
</dbReference>
<sequence length="825" mass="95219">MNKLNLAGKWSLARVGEETICTMNVPGTVLSGLLDAKIIEDPFYRINEDRTREIFWNDYQMERSFEIEEGFCKEEQVELVCEGLDTLTDIYLNGTKVASTDNMHRTWKIPVKDILKTGENSIRIVFHSVLKYINDYVYEPGKEVKYIPSGCMKGNHLIRKAHSMFGWDWGPQTIDAGIFRPIYLEGYSHARIEDVHITQDHEQGVKVKTAVRIKEAEDQQSWIRVTISEEDGSGVQSQQIPAADGSAELEFEIPDPKLWWPNGYGSQPLYLVKTEILDQENGQVLEVSEKRIGLRTLTVSQEKDAWGKEFAFCVNGLKIFTRGGNYIPDDCLYTRISAQKQDYLLECCKRANFNCVRVWGGGYYPSDEFYDLCDRKGLIVWQDLMYACNVYDVTDEFAENCRIEAIENVKRLRHHACLGLWCGNNEIESAWDHWGDFQVETAYLRADYIKLFESVLPKAVKETDPDTFYWPSSPSSGGCFDKPDDDTRGDNHYWDVWHGQKPFTDYQKYYFRFCSEFGFQSFPCMKTVNSYTEENDRNIFSRVMESHQKNDAANGKMLYYLSENFQYPENLKQLVYVTQVLQGMAIKYGVDHWRRNRGRCMGALYWQINDNWPVASWSSIDFYGRWKALHYMAAKFYAPVAISVYLTEKSAAVYLENETNQVQNVKVSLRVKDMYCHVLEEITSEGKADAFSAADILDMEISGWKEKKHAVFLEAEAVLADGTVLTDVETLVPFKHLELEIPQFTTKVTEEEADYVIGITSSCFAPFVELDFEDADVIFEDNFFHITDTVEKTIRIKKTDIRSGSFTDACDMLNRLTIRSLRTSD</sequence>
<keyword evidence="8" id="KW-0325">Glycoprotein</keyword>
<dbReference type="SUPFAM" id="SSF49785">
    <property type="entry name" value="Galactose-binding domain-like"/>
    <property type="match status" value="1"/>
</dbReference>
<dbReference type="Proteomes" id="UP000474024">
    <property type="component" value="Unassembled WGS sequence"/>
</dbReference>
<reference evidence="17 18" key="1">
    <citation type="submission" date="2019-08" db="EMBL/GenBank/DDBJ databases">
        <title>In-depth cultivation of the pig gut microbiome towards novel bacterial diversity and tailored functional studies.</title>
        <authorList>
            <person name="Wylensek D."/>
            <person name="Hitch T.C.A."/>
            <person name="Clavel T."/>
        </authorList>
    </citation>
    <scope>NUCLEOTIDE SEQUENCE [LARGE SCALE GENOMIC DNA]</scope>
    <source>
        <strain evidence="17 18">MUC/MUC-530-WT-4D</strain>
    </source>
</reference>
<evidence type="ECO:0000256" key="7">
    <source>
        <dbReference type="ARBA" id="ARBA00022801"/>
    </source>
</evidence>
<evidence type="ECO:0000256" key="3">
    <source>
        <dbReference type="ARBA" id="ARBA00004740"/>
    </source>
</evidence>
<evidence type="ECO:0000256" key="5">
    <source>
        <dbReference type="ARBA" id="ARBA00012754"/>
    </source>
</evidence>
<feature type="domain" description="Beta-mannosidase Ig-fold" evidence="14">
    <location>
        <begin position="740"/>
        <end position="822"/>
    </location>
</feature>
<keyword evidence="7 17" id="KW-0378">Hydrolase</keyword>
<name>A0A6L5YPW0_9FIRM</name>
<evidence type="ECO:0000256" key="8">
    <source>
        <dbReference type="ARBA" id="ARBA00023180"/>
    </source>
</evidence>
<dbReference type="Pfam" id="PF17753">
    <property type="entry name" value="Ig_mannosidase"/>
    <property type="match status" value="1"/>
</dbReference>
<dbReference type="InterPro" id="IPR008979">
    <property type="entry name" value="Galactose-bd-like_sf"/>
</dbReference>
<dbReference type="Gene3D" id="2.60.120.260">
    <property type="entry name" value="Galactose-binding domain-like"/>
    <property type="match status" value="1"/>
</dbReference>
<dbReference type="Pfam" id="PF22666">
    <property type="entry name" value="Glyco_hydro_2_N2"/>
    <property type="match status" value="1"/>
</dbReference>
<comment type="similarity">
    <text evidence="10">Belongs to the glycosyl hydrolase 2 family. Beta-mannosidase B subfamily.</text>
</comment>
<dbReference type="InterPro" id="IPR017853">
    <property type="entry name" value="GH"/>
</dbReference>
<dbReference type="PANTHER" id="PTHR43730">
    <property type="entry name" value="BETA-MANNOSIDASE"/>
    <property type="match status" value="1"/>
</dbReference>
<evidence type="ECO:0000256" key="6">
    <source>
        <dbReference type="ARBA" id="ARBA00022525"/>
    </source>
</evidence>
<evidence type="ECO:0000256" key="11">
    <source>
        <dbReference type="ARBA" id="ARBA00041069"/>
    </source>
</evidence>
<keyword evidence="18" id="KW-1185">Reference proteome</keyword>
<accession>A0A6L5YPW0</accession>
<comment type="catalytic activity">
    <reaction evidence="1">
        <text>Hydrolysis of terminal, non-reducing beta-D-mannose residues in beta-D-mannosides.</text>
        <dbReference type="EC" id="3.2.1.25"/>
    </reaction>
</comment>
<comment type="subcellular location">
    <subcellularLocation>
        <location evidence="2">Secreted</location>
    </subcellularLocation>
</comment>
<evidence type="ECO:0000259" key="15">
    <source>
        <dbReference type="Pfam" id="PF17786"/>
    </source>
</evidence>
<evidence type="ECO:0000259" key="16">
    <source>
        <dbReference type="Pfam" id="PF22666"/>
    </source>
</evidence>
<dbReference type="Gene3D" id="3.20.20.80">
    <property type="entry name" value="Glycosidases"/>
    <property type="match status" value="1"/>
</dbReference>
<evidence type="ECO:0000256" key="1">
    <source>
        <dbReference type="ARBA" id="ARBA00000829"/>
    </source>
</evidence>
<dbReference type="InterPro" id="IPR050887">
    <property type="entry name" value="Beta-mannosidase_GH2"/>
</dbReference>
<feature type="domain" description="Mannosidase Ig/CBM-like" evidence="15">
    <location>
        <begin position="651"/>
        <end position="736"/>
    </location>
</feature>
<dbReference type="GO" id="GO:0004567">
    <property type="term" value="F:beta-mannosidase activity"/>
    <property type="evidence" value="ECO:0007669"/>
    <property type="project" value="UniProtKB-EC"/>
</dbReference>
<dbReference type="SUPFAM" id="SSF51445">
    <property type="entry name" value="(Trans)glycosidases"/>
    <property type="match status" value="1"/>
</dbReference>
<evidence type="ECO:0000313" key="17">
    <source>
        <dbReference type="EMBL" id="MST74328.1"/>
    </source>
</evidence>
<keyword evidence="6" id="KW-0964">Secreted</keyword>
<evidence type="ECO:0000313" key="18">
    <source>
        <dbReference type="Proteomes" id="UP000474024"/>
    </source>
</evidence>
<dbReference type="PANTHER" id="PTHR43730:SF1">
    <property type="entry name" value="BETA-MANNOSIDASE"/>
    <property type="match status" value="1"/>
</dbReference>
<dbReference type="InterPro" id="IPR054593">
    <property type="entry name" value="Beta-mannosidase-like_N2"/>
</dbReference>
<proteinExistence type="inferred from homology"/>
<dbReference type="FunFam" id="3.20.20.80:FF:000050">
    <property type="entry name" value="Beta-mannosidase B"/>
    <property type="match status" value="1"/>
</dbReference>
<comment type="subunit">
    <text evidence="4">Homodimer.</text>
</comment>
<feature type="domain" description="Beta-mannosidase-like galactose-binding" evidence="16">
    <location>
        <begin position="10"/>
        <end position="180"/>
    </location>
</feature>
<dbReference type="SUPFAM" id="SSF49303">
    <property type="entry name" value="beta-Galactosidase/glucuronidase domain"/>
    <property type="match status" value="2"/>
</dbReference>
<dbReference type="GO" id="GO:0005975">
    <property type="term" value="P:carbohydrate metabolic process"/>
    <property type="evidence" value="ECO:0007669"/>
    <property type="project" value="InterPro"/>
</dbReference>
<evidence type="ECO:0000256" key="12">
    <source>
        <dbReference type="ARBA" id="ARBA00041614"/>
    </source>
</evidence>
<dbReference type="InterPro" id="IPR013783">
    <property type="entry name" value="Ig-like_fold"/>
</dbReference>
<evidence type="ECO:0000256" key="9">
    <source>
        <dbReference type="ARBA" id="ARBA00023295"/>
    </source>
</evidence>
<dbReference type="RefSeq" id="WP_154429296.1">
    <property type="nucleotide sequence ID" value="NZ_VUNI01000005.1"/>
</dbReference>
<dbReference type="EMBL" id="VUNI01000005">
    <property type="protein sequence ID" value="MST74328.1"/>
    <property type="molecule type" value="Genomic_DNA"/>
</dbReference>
<comment type="pathway">
    <text evidence="3">Glycan metabolism; N-glycan degradation.</text>
</comment>
<organism evidence="17 18">
    <name type="scientific">Roseburia porci</name>
    <dbReference type="NCBI Taxonomy" id="2605790"/>
    <lineage>
        <taxon>Bacteria</taxon>
        <taxon>Bacillati</taxon>
        <taxon>Bacillota</taxon>
        <taxon>Clostridia</taxon>
        <taxon>Lachnospirales</taxon>
        <taxon>Lachnospiraceae</taxon>
        <taxon>Roseburia</taxon>
    </lineage>
</organism>